<dbReference type="AlphaFoldDB" id="A0AAN9NMC0"/>
<reference evidence="2 3" key="1">
    <citation type="submission" date="2024-01" db="EMBL/GenBank/DDBJ databases">
        <title>The genomes of 5 underutilized Papilionoideae crops provide insights into root nodulation and disease resistanc.</title>
        <authorList>
            <person name="Jiang F."/>
        </authorList>
    </citation>
    <scope>NUCLEOTIDE SEQUENCE [LARGE SCALE GENOMIC DNA]</scope>
    <source>
        <strain evidence="2">JINMINGXINNONG_FW02</strain>
        <tissue evidence="2">Leaves</tissue>
    </source>
</reference>
<feature type="region of interest" description="Disordered" evidence="1">
    <location>
        <begin position="30"/>
        <end position="49"/>
    </location>
</feature>
<dbReference type="Proteomes" id="UP001374584">
    <property type="component" value="Unassembled WGS sequence"/>
</dbReference>
<keyword evidence="3" id="KW-1185">Reference proteome</keyword>
<evidence type="ECO:0000313" key="3">
    <source>
        <dbReference type="Proteomes" id="UP001374584"/>
    </source>
</evidence>
<evidence type="ECO:0000313" key="2">
    <source>
        <dbReference type="EMBL" id="KAK7373417.1"/>
    </source>
</evidence>
<evidence type="ECO:0000256" key="1">
    <source>
        <dbReference type="SAM" id="MobiDB-lite"/>
    </source>
</evidence>
<proteinExistence type="predicted"/>
<gene>
    <name evidence="2" type="ORF">VNO80_06824</name>
</gene>
<accession>A0AAN9NMC0</accession>
<comment type="caution">
    <text evidence="2">The sequence shown here is derived from an EMBL/GenBank/DDBJ whole genome shotgun (WGS) entry which is preliminary data.</text>
</comment>
<protein>
    <submittedName>
        <fullName evidence="2">Uncharacterized protein</fullName>
    </submittedName>
</protein>
<name>A0AAN9NMC0_PHACN</name>
<dbReference type="EMBL" id="JAYMYR010000003">
    <property type="protein sequence ID" value="KAK7373417.1"/>
    <property type="molecule type" value="Genomic_DNA"/>
</dbReference>
<sequence>MCLVTPLSSLLQLHVLQERSENLRRNSKRCLQNNTDGASSGRVHSNAQIRQQEHQKLSLNLSVRLVEYLYTWATPLSQMAKRGGMQLASDRTRVTPGGLLHVSLCG</sequence>
<organism evidence="2 3">
    <name type="scientific">Phaseolus coccineus</name>
    <name type="common">Scarlet runner bean</name>
    <name type="synonym">Phaseolus multiflorus</name>
    <dbReference type="NCBI Taxonomy" id="3886"/>
    <lineage>
        <taxon>Eukaryota</taxon>
        <taxon>Viridiplantae</taxon>
        <taxon>Streptophyta</taxon>
        <taxon>Embryophyta</taxon>
        <taxon>Tracheophyta</taxon>
        <taxon>Spermatophyta</taxon>
        <taxon>Magnoliopsida</taxon>
        <taxon>eudicotyledons</taxon>
        <taxon>Gunneridae</taxon>
        <taxon>Pentapetalae</taxon>
        <taxon>rosids</taxon>
        <taxon>fabids</taxon>
        <taxon>Fabales</taxon>
        <taxon>Fabaceae</taxon>
        <taxon>Papilionoideae</taxon>
        <taxon>50 kb inversion clade</taxon>
        <taxon>NPAAA clade</taxon>
        <taxon>indigoferoid/millettioid clade</taxon>
        <taxon>Phaseoleae</taxon>
        <taxon>Phaseolus</taxon>
    </lineage>
</organism>